<comment type="caution">
    <text evidence="1">The sequence shown here is derived from an EMBL/GenBank/DDBJ whole genome shotgun (WGS) entry which is preliminary data.</text>
</comment>
<protein>
    <recommendedName>
        <fullName evidence="3">Lipoprotein</fullName>
    </recommendedName>
</protein>
<organism evidence="1 2">
    <name type="scientific">Flavobacterium agri</name>
    <dbReference type="NCBI Taxonomy" id="2743471"/>
    <lineage>
        <taxon>Bacteria</taxon>
        <taxon>Pseudomonadati</taxon>
        <taxon>Bacteroidota</taxon>
        <taxon>Flavobacteriia</taxon>
        <taxon>Flavobacteriales</taxon>
        <taxon>Flavobacteriaceae</taxon>
        <taxon>Flavobacterium</taxon>
    </lineage>
</organism>
<reference evidence="1 2" key="1">
    <citation type="submission" date="2020-07" db="EMBL/GenBank/DDBJ databases">
        <authorList>
            <person name="Sun Q."/>
        </authorList>
    </citation>
    <scope>NUCLEOTIDE SEQUENCE [LARGE SCALE GENOMIC DNA]</scope>
    <source>
        <strain evidence="1 2">MAH-1</strain>
    </source>
</reference>
<evidence type="ECO:0000313" key="2">
    <source>
        <dbReference type="Proteomes" id="UP000535020"/>
    </source>
</evidence>
<evidence type="ECO:0008006" key="3">
    <source>
        <dbReference type="Google" id="ProtNLM"/>
    </source>
</evidence>
<dbReference type="PROSITE" id="PS51257">
    <property type="entry name" value="PROKAR_LIPOPROTEIN"/>
    <property type="match status" value="1"/>
</dbReference>
<dbReference type="AlphaFoldDB" id="A0A7Y8Y5F5"/>
<evidence type="ECO:0000313" key="1">
    <source>
        <dbReference type="EMBL" id="NYA72786.1"/>
    </source>
</evidence>
<sequence>MKQILLIISIVIILGCSSVKTGVLSNNETLRKIETFLNDNIPQYKTIVENGFSHTEDGTLIGYSIYDLTDTTNVNKKVPDDGLPKIKFVKGHFYHVSPVISSISYSSIFYFDGNDFRVFKFVNCPNLGIKIDEVLEFADKELGGNPRKVQILTNIENYRKFGYYIEEDNYSQLNCN</sequence>
<dbReference type="RefSeq" id="WP_176007594.1">
    <property type="nucleotide sequence ID" value="NZ_JABWMI010000050.1"/>
</dbReference>
<dbReference type="EMBL" id="JACBJI010000024">
    <property type="protein sequence ID" value="NYA72786.1"/>
    <property type="molecule type" value="Genomic_DNA"/>
</dbReference>
<gene>
    <name evidence="1" type="ORF">HZF10_17795</name>
</gene>
<accession>A0A7Y8Y5F5</accession>
<proteinExistence type="predicted"/>
<keyword evidence="2" id="KW-1185">Reference proteome</keyword>
<name>A0A7Y8Y5F5_9FLAO</name>
<dbReference type="Proteomes" id="UP000535020">
    <property type="component" value="Unassembled WGS sequence"/>
</dbReference>